<evidence type="ECO:0000256" key="2">
    <source>
        <dbReference type="ARBA" id="ARBA00004319"/>
    </source>
</evidence>
<reference evidence="10" key="1">
    <citation type="journal article" date="2023" name="Mol. Phylogenet. Evol.">
        <title>Genome-scale phylogeny and comparative genomics of the fungal order Sordariales.</title>
        <authorList>
            <person name="Hensen N."/>
            <person name="Bonometti L."/>
            <person name="Westerberg I."/>
            <person name="Brannstrom I.O."/>
            <person name="Guillou S."/>
            <person name="Cros-Aarteil S."/>
            <person name="Calhoun S."/>
            <person name="Haridas S."/>
            <person name="Kuo A."/>
            <person name="Mondo S."/>
            <person name="Pangilinan J."/>
            <person name="Riley R."/>
            <person name="LaButti K."/>
            <person name="Andreopoulos B."/>
            <person name="Lipzen A."/>
            <person name="Chen C."/>
            <person name="Yan M."/>
            <person name="Daum C."/>
            <person name="Ng V."/>
            <person name="Clum A."/>
            <person name="Steindorff A."/>
            <person name="Ohm R.A."/>
            <person name="Martin F."/>
            <person name="Silar P."/>
            <person name="Natvig D.O."/>
            <person name="Lalanne C."/>
            <person name="Gautier V."/>
            <person name="Ament-Velasquez S.L."/>
            <person name="Kruys A."/>
            <person name="Hutchinson M.I."/>
            <person name="Powell A.J."/>
            <person name="Barry K."/>
            <person name="Miller A.N."/>
            <person name="Grigoriev I.V."/>
            <person name="Debuchy R."/>
            <person name="Gladieux P."/>
            <person name="Hiltunen Thoren M."/>
            <person name="Johannesson H."/>
        </authorList>
    </citation>
    <scope>NUCLEOTIDE SEQUENCE</scope>
    <source>
        <strain evidence="10">CBS 315.58</strain>
    </source>
</reference>
<evidence type="ECO:0000313" key="11">
    <source>
        <dbReference type="Proteomes" id="UP001303160"/>
    </source>
</evidence>
<dbReference type="Pfam" id="PF00085">
    <property type="entry name" value="Thioredoxin"/>
    <property type="match status" value="1"/>
</dbReference>
<dbReference type="Pfam" id="PF24541">
    <property type="entry name" value="Thioredox_PDIA6_C"/>
    <property type="match status" value="1"/>
</dbReference>
<feature type="region of interest" description="Disordered" evidence="7">
    <location>
        <begin position="242"/>
        <end position="292"/>
    </location>
</feature>
<dbReference type="InterPro" id="IPR057305">
    <property type="entry name" value="Thioredox_PDIA6_C"/>
</dbReference>
<keyword evidence="4" id="KW-1015">Disulfide bond</keyword>
<dbReference type="GO" id="GO:0005788">
    <property type="term" value="C:endoplasmic reticulum lumen"/>
    <property type="evidence" value="ECO:0007669"/>
    <property type="project" value="UniProtKB-SubCell"/>
</dbReference>
<accession>A0AAN6XGD0</accession>
<feature type="compositionally biased region" description="Basic and acidic residues" evidence="7">
    <location>
        <begin position="262"/>
        <end position="274"/>
    </location>
</feature>
<feature type="region of interest" description="Disordered" evidence="7">
    <location>
        <begin position="434"/>
        <end position="501"/>
    </location>
</feature>
<proteinExistence type="predicted"/>
<dbReference type="CDD" id="cd03002">
    <property type="entry name" value="PDI_a_MPD1_like"/>
    <property type="match status" value="1"/>
</dbReference>
<dbReference type="InterPro" id="IPR036249">
    <property type="entry name" value="Thioredoxin-like_sf"/>
</dbReference>
<dbReference type="PROSITE" id="PS00194">
    <property type="entry name" value="THIOREDOXIN_1"/>
    <property type="match status" value="1"/>
</dbReference>
<reference evidence="10" key="2">
    <citation type="submission" date="2023-05" db="EMBL/GenBank/DDBJ databases">
        <authorList>
            <consortium name="Lawrence Berkeley National Laboratory"/>
            <person name="Steindorff A."/>
            <person name="Hensen N."/>
            <person name="Bonometti L."/>
            <person name="Westerberg I."/>
            <person name="Brannstrom I.O."/>
            <person name="Guillou S."/>
            <person name="Cros-Aarteil S."/>
            <person name="Calhoun S."/>
            <person name="Haridas S."/>
            <person name="Kuo A."/>
            <person name="Mondo S."/>
            <person name="Pangilinan J."/>
            <person name="Riley R."/>
            <person name="Labutti K."/>
            <person name="Andreopoulos B."/>
            <person name="Lipzen A."/>
            <person name="Chen C."/>
            <person name="Yanf M."/>
            <person name="Daum C."/>
            <person name="Ng V."/>
            <person name="Clum A."/>
            <person name="Ohm R."/>
            <person name="Martin F."/>
            <person name="Silar P."/>
            <person name="Natvig D."/>
            <person name="Lalanne C."/>
            <person name="Gautier V."/>
            <person name="Ament-Velasquez S.L."/>
            <person name="Kruys A."/>
            <person name="Hutchinson M.I."/>
            <person name="Powell A.J."/>
            <person name="Barry K."/>
            <person name="Miller A.N."/>
            <person name="Grigoriev I.V."/>
            <person name="Debuchy R."/>
            <person name="Gladieux P."/>
            <person name="Thoren M.H."/>
            <person name="Johannesson H."/>
        </authorList>
    </citation>
    <scope>NUCLEOTIDE SEQUENCE</scope>
    <source>
        <strain evidence="10">CBS 315.58</strain>
    </source>
</reference>
<dbReference type="PROSITE" id="PS51352">
    <property type="entry name" value="THIOREDOXIN_2"/>
    <property type="match status" value="1"/>
</dbReference>
<dbReference type="GO" id="GO:0003756">
    <property type="term" value="F:protein disulfide isomerase activity"/>
    <property type="evidence" value="ECO:0007669"/>
    <property type="project" value="UniProtKB-EC"/>
</dbReference>
<evidence type="ECO:0000256" key="6">
    <source>
        <dbReference type="ARBA" id="ARBA00023284"/>
    </source>
</evidence>
<evidence type="ECO:0000256" key="1">
    <source>
        <dbReference type="ARBA" id="ARBA00001182"/>
    </source>
</evidence>
<dbReference type="Proteomes" id="UP001303160">
    <property type="component" value="Unassembled WGS sequence"/>
</dbReference>
<gene>
    <name evidence="10" type="ORF">QBC40DRAFT_280819</name>
</gene>
<comment type="catalytic activity">
    <reaction evidence="1">
        <text>Catalyzes the rearrangement of -S-S- bonds in proteins.</text>
        <dbReference type="EC" id="5.3.4.1"/>
    </reaction>
</comment>
<comment type="subcellular location">
    <subcellularLocation>
        <location evidence="2">Endoplasmic reticulum lumen</location>
    </subcellularLocation>
</comment>
<dbReference type="EMBL" id="MU863924">
    <property type="protein sequence ID" value="KAK4200089.1"/>
    <property type="molecule type" value="Genomic_DNA"/>
</dbReference>
<dbReference type="Gene3D" id="3.40.30.10">
    <property type="entry name" value="Glutaredoxin"/>
    <property type="match status" value="2"/>
</dbReference>
<evidence type="ECO:0000256" key="5">
    <source>
        <dbReference type="ARBA" id="ARBA00023235"/>
    </source>
</evidence>
<dbReference type="InterPro" id="IPR017937">
    <property type="entry name" value="Thioredoxin_CS"/>
</dbReference>
<dbReference type="InterPro" id="IPR013766">
    <property type="entry name" value="Thioredoxin_domain"/>
</dbReference>
<dbReference type="SUPFAM" id="SSF52833">
    <property type="entry name" value="Thioredoxin-like"/>
    <property type="match status" value="2"/>
</dbReference>
<dbReference type="PRINTS" id="PR00421">
    <property type="entry name" value="THIOREDOXIN"/>
</dbReference>
<evidence type="ECO:0000259" key="9">
    <source>
        <dbReference type="PROSITE" id="PS51352"/>
    </source>
</evidence>
<evidence type="ECO:0000256" key="7">
    <source>
        <dbReference type="SAM" id="MobiDB-lite"/>
    </source>
</evidence>
<evidence type="ECO:0000256" key="4">
    <source>
        <dbReference type="ARBA" id="ARBA00023157"/>
    </source>
</evidence>
<dbReference type="GO" id="GO:0034976">
    <property type="term" value="P:response to endoplasmic reticulum stress"/>
    <property type="evidence" value="ECO:0007669"/>
    <property type="project" value="TreeGrafter"/>
</dbReference>
<keyword evidence="8" id="KW-0732">Signal</keyword>
<dbReference type="EC" id="5.3.4.1" evidence="3"/>
<feature type="signal peptide" evidence="8">
    <location>
        <begin position="1"/>
        <end position="22"/>
    </location>
</feature>
<name>A0AAN6XGD0_9PEZI</name>
<feature type="chain" id="PRO_5042927295" description="protein disulfide-isomerase" evidence="8">
    <location>
        <begin position="23"/>
        <end position="501"/>
    </location>
</feature>
<evidence type="ECO:0000256" key="8">
    <source>
        <dbReference type="SAM" id="SignalP"/>
    </source>
</evidence>
<keyword evidence="6" id="KW-0676">Redox-active center</keyword>
<dbReference type="GO" id="GO:0015035">
    <property type="term" value="F:protein-disulfide reductase activity"/>
    <property type="evidence" value="ECO:0007669"/>
    <property type="project" value="TreeGrafter"/>
</dbReference>
<protein>
    <recommendedName>
        <fullName evidence="3">protein disulfide-isomerase</fullName>
        <ecNumber evidence="3">5.3.4.1</ecNumber>
    </recommendedName>
</protein>
<evidence type="ECO:0000256" key="3">
    <source>
        <dbReference type="ARBA" id="ARBA00012723"/>
    </source>
</evidence>
<feature type="domain" description="Thioredoxin" evidence="9">
    <location>
        <begin position="11"/>
        <end position="143"/>
    </location>
</feature>
<organism evidence="10 11">
    <name type="scientific">Triangularia verruculosa</name>
    <dbReference type="NCBI Taxonomy" id="2587418"/>
    <lineage>
        <taxon>Eukaryota</taxon>
        <taxon>Fungi</taxon>
        <taxon>Dikarya</taxon>
        <taxon>Ascomycota</taxon>
        <taxon>Pezizomycotina</taxon>
        <taxon>Sordariomycetes</taxon>
        <taxon>Sordariomycetidae</taxon>
        <taxon>Sordariales</taxon>
        <taxon>Podosporaceae</taxon>
        <taxon>Triangularia</taxon>
    </lineage>
</organism>
<feature type="compositionally biased region" description="Low complexity" evidence="7">
    <location>
        <begin position="446"/>
        <end position="480"/>
    </location>
</feature>
<keyword evidence="11" id="KW-1185">Reference proteome</keyword>
<dbReference type="PANTHER" id="PTHR45815">
    <property type="entry name" value="PROTEIN DISULFIDE-ISOMERASE A6"/>
    <property type="match status" value="1"/>
</dbReference>
<dbReference type="AlphaFoldDB" id="A0AAN6XGD0"/>
<comment type="caution">
    <text evidence="10">The sequence shown here is derived from an EMBL/GenBank/DDBJ whole genome shotgun (WGS) entry which is preliminary data.</text>
</comment>
<sequence length="501" mass="53492">MHHPALCAVAVALLSALPGAQAGLYSKKSPVLQVDAKSYDRLIANSNHTSIVEFYAPWCGHCKNLQPAYEKAAKNLAGIAKVAAVDCDEDANKQFCGQMGVQGFPTLKIVRPKKGGGKPMVQDYNGQRTASGIVEAVVQAMNNHVVKVEDKSLDKFLGDKKDAPKALLFTDKGTTSSLLKSIAIDFLDVITVGQVRNNQAKAVEKFGITKFPTLILLPGGDAPAVTYDGELKKEALVTFLSQAGAPNPDPAPAKGKAAKKEKKAEKKPEKKKPSESSSAAESEPEVPTQEAPVIIDKALPIPTINSQEKLIKECLTEKSHTCVLAFVSDSGTESAKKALDSLAELSFKYAQGKRNLFPFYEVPTTINGAAPLLKALDLTNEVEIIALNARRGWWRHFEGSDFGQTMVESWIDTIRLGEGSKKKLPEGIVAISVEQPTPATPEPEADPTAAGTPDATKAATSEEPTPLTPEESATKVASESSETEATDPTPEAETAAEHDEL</sequence>
<evidence type="ECO:0000313" key="10">
    <source>
        <dbReference type="EMBL" id="KAK4200089.1"/>
    </source>
</evidence>
<dbReference type="PANTHER" id="PTHR45815:SF3">
    <property type="entry name" value="PROTEIN DISULFIDE-ISOMERASE A6"/>
    <property type="match status" value="1"/>
</dbReference>
<keyword evidence="5" id="KW-0413">Isomerase</keyword>